<comment type="caution">
    <text evidence="1">The sequence shown here is derived from an EMBL/GenBank/DDBJ whole genome shotgun (WGS) entry which is preliminary data.</text>
</comment>
<keyword evidence="2" id="KW-1185">Reference proteome</keyword>
<accession>A0AAV4QQI9</accession>
<dbReference type="AlphaFoldDB" id="A0AAV4QQI9"/>
<dbReference type="EMBL" id="BPLQ01004737">
    <property type="protein sequence ID" value="GIY10340.1"/>
    <property type="molecule type" value="Genomic_DNA"/>
</dbReference>
<sequence>MPTEHLHSNTVEFQYHKNLSNYTAASLSSISTREIINSSGSYGLIDPHHHFPSCQKLLLMCGLVIQCKRHQFSLSNKSGLISCICFKSQSNFVECPRDRVINIFENKRKYLFFISENDDLLKEGVEFFQRKNTLEQLQNDWNRKKYDVMELFRRKRKSFQRGSSIRIKASEKNKAFAKK</sequence>
<protein>
    <submittedName>
        <fullName evidence="1">Uncharacterized protein</fullName>
    </submittedName>
</protein>
<gene>
    <name evidence="1" type="primary">AVEN_35391_1</name>
    <name evidence="1" type="ORF">CDAR_44361</name>
</gene>
<dbReference type="Proteomes" id="UP001054837">
    <property type="component" value="Unassembled WGS sequence"/>
</dbReference>
<proteinExistence type="predicted"/>
<evidence type="ECO:0000313" key="1">
    <source>
        <dbReference type="EMBL" id="GIY10340.1"/>
    </source>
</evidence>
<reference evidence="1 2" key="1">
    <citation type="submission" date="2021-06" db="EMBL/GenBank/DDBJ databases">
        <title>Caerostris darwini draft genome.</title>
        <authorList>
            <person name="Kono N."/>
            <person name="Arakawa K."/>
        </authorList>
    </citation>
    <scope>NUCLEOTIDE SEQUENCE [LARGE SCALE GENOMIC DNA]</scope>
</reference>
<name>A0AAV4QQI9_9ARAC</name>
<evidence type="ECO:0000313" key="2">
    <source>
        <dbReference type="Proteomes" id="UP001054837"/>
    </source>
</evidence>
<organism evidence="1 2">
    <name type="scientific">Caerostris darwini</name>
    <dbReference type="NCBI Taxonomy" id="1538125"/>
    <lineage>
        <taxon>Eukaryota</taxon>
        <taxon>Metazoa</taxon>
        <taxon>Ecdysozoa</taxon>
        <taxon>Arthropoda</taxon>
        <taxon>Chelicerata</taxon>
        <taxon>Arachnida</taxon>
        <taxon>Araneae</taxon>
        <taxon>Araneomorphae</taxon>
        <taxon>Entelegynae</taxon>
        <taxon>Araneoidea</taxon>
        <taxon>Araneidae</taxon>
        <taxon>Caerostris</taxon>
    </lineage>
</organism>